<comment type="similarity">
    <text evidence="5">Belongs to the G-protein coupled receptor 1 family.</text>
</comment>
<evidence type="ECO:0000256" key="3">
    <source>
        <dbReference type="ARBA" id="ARBA00022989"/>
    </source>
</evidence>
<dbReference type="PANTHER" id="PTHR46641:SF25">
    <property type="entry name" value="CNMAMIDE RECEPTOR-RELATED"/>
    <property type="match status" value="1"/>
</dbReference>
<feature type="transmembrane region" description="Helical" evidence="6">
    <location>
        <begin position="247"/>
        <end position="266"/>
    </location>
</feature>
<gene>
    <name evidence="8" type="ORF">CHS0354_006210</name>
</gene>
<evidence type="ECO:0000256" key="6">
    <source>
        <dbReference type="SAM" id="Phobius"/>
    </source>
</evidence>
<evidence type="ECO:0000256" key="5">
    <source>
        <dbReference type="RuleBase" id="RU000688"/>
    </source>
</evidence>
<feature type="transmembrane region" description="Helical" evidence="6">
    <location>
        <begin position="76"/>
        <end position="96"/>
    </location>
</feature>
<evidence type="ECO:0000256" key="2">
    <source>
        <dbReference type="ARBA" id="ARBA00022692"/>
    </source>
</evidence>
<feature type="transmembrane region" description="Helical" evidence="6">
    <location>
        <begin position="193"/>
        <end position="212"/>
    </location>
</feature>
<keyword evidence="5" id="KW-0297">G-protein coupled receptor</keyword>
<organism evidence="8 9">
    <name type="scientific">Potamilus streckersoni</name>
    <dbReference type="NCBI Taxonomy" id="2493646"/>
    <lineage>
        <taxon>Eukaryota</taxon>
        <taxon>Metazoa</taxon>
        <taxon>Spiralia</taxon>
        <taxon>Lophotrochozoa</taxon>
        <taxon>Mollusca</taxon>
        <taxon>Bivalvia</taxon>
        <taxon>Autobranchia</taxon>
        <taxon>Heteroconchia</taxon>
        <taxon>Palaeoheterodonta</taxon>
        <taxon>Unionida</taxon>
        <taxon>Unionoidea</taxon>
        <taxon>Unionidae</taxon>
        <taxon>Ambleminae</taxon>
        <taxon>Lampsilini</taxon>
        <taxon>Potamilus</taxon>
    </lineage>
</organism>
<dbReference type="Gene3D" id="1.20.1070.10">
    <property type="entry name" value="Rhodopsin 7-helix transmembrane proteins"/>
    <property type="match status" value="1"/>
</dbReference>
<accession>A0AAE0W081</accession>
<dbReference type="AlphaFoldDB" id="A0AAE0W081"/>
<dbReference type="EMBL" id="JAEAOA010000434">
    <property type="protein sequence ID" value="KAK3596656.1"/>
    <property type="molecule type" value="Genomic_DNA"/>
</dbReference>
<name>A0AAE0W081_9BIVA</name>
<evidence type="ECO:0000313" key="9">
    <source>
        <dbReference type="Proteomes" id="UP001195483"/>
    </source>
</evidence>
<keyword evidence="3 6" id="KW-1133">Transmembrane helix</keyword>
<proteinExistence type="inferred from homology"/>
<dbReference type="PANTHER" id="PTHR46641">
    <property type="entry name" value="FMRFAMIDE RECEPTOR-RELATED"/>
    <property type="match status" value="1"/>
</dbReference>
<reference evidence="8" key="1">
    <citation type="journal article" date="2021" name="Genome Biol. Evol.">
        <title>A High-Quality Reference Genome for a Parasitic Bivalve with Doubly Uniparental Inheritance (Bivalvia: Unionida).</title>
        <authorList>
            <person name="Smith C.H."/>
        </authorList>
    </citation>
    <scope>NUCLEOTIDE SEQUENCE</scope>
    <source>
        <strain evidence="8">CHS0354</strain>
    </source>
</reference>
<keyword evidence="2 5" id="KW-0812">Transmembrane</keyword>
<comment type="caution">
    <text evidence="8">The sequence shown here is derived from an EMBL/GenBank/DDBJ whole genome shotgun (WGS) entry which is preliminary data.</text>
</comment>
<feature type="transmembrane region" description="Helical" evidence="6">
    <location>
        <begin position="108"/>
        <end position="126"/>
    </location>
</feature>
<dbReference type="PROSITE" id="PS50262">
    <property type="entry name" value="G_PROTEIN_RECEP_F1_2"/>
    <property type="match status" value="1"/>
</dbReference>
<feature type="transmembrane region" description="Helical" evidence="6">
    <location>
        <begin position="159"/>
        <end position="181"/>
    </location>
</feature>
<feature type="domain" description="G-protein coupled receptors family 1 profile" evidence="7">
    <location>
        <begin position="88"/>
        <end position="365"/>
    </location>
</feature>
<dbReference type="GO" id="GO:0004930">
    <property type="term" value="F:G protein-coupled receptor activity"/>
    <property type="evidence" value="ECO:0007669"/>
    <property type="project" value="UniProtKB-KW"/>
</dbReference>
<evidence type="ECO:0000313" key="8">
    <source>
        <dbReference type="EMBL" id="KAK3596656.1"/>
    </source>
</evidence>
<dbReference type="SUPFAM" id="SSF81321">
    <property type="entry name" value="Family A G protein-coupled receptor-like"/>
    <property type="match status" value="1"/>
</dbReference>
<feature type="transmembrane region" description="Helical" evidence="6">
    <location>
        <begin position="344"/>
        <end position="368"/>
    </location>
</feature>
<keyword evidence="5" id="KW-0807">Transducer</keyword>
<reference evidence="8" key="2">
    <citation type="journal article" date="2021" name="Genome Biol. Evol.">
        <title>Developing a high-quality reference genome for a parasitic bivalve with doubly uniparental inheritance (Bivalvia: Unionida).</title>
        <authorList>
            <person name="Smith C.H."/>
        </authorList>
    </citation>
    <scope>NUCLEOTIDE SEQUENCE</scope>
    <source>
        <strain evidence="8">CHS0354</strain>
        <tissue evidence="8">Mantle</tissue>
    </source>
</reference>
<dbReference type="PRINTS" id="PR00237">
    <property type="entry name" value="GPCRRHODOPSN"/>
</dbReference>
<dbReference type="GO" id="GO:0016020">
    <property type="term" value="C:membrane"/>
    <property type="evidence" value="ECO:0007669"/>
    <property type="project" value="UniProtKB-SubCell"/>
</dbReference>
<protein>
    <recommendedName>
        <fullName evidence="7">G-protein coupled receptors family 1 profile domain-containing protein</fullName>
    </recommendedName>
</protein>
<dbReference type="InterPro" id="IPR052954">
    <property type="entry name" value="GPCR-Ligand_Int"/>
</dbReference>
<keyword evidence="4 6" id="KW-0472">Membrane</keyword>
<dbReference type="PROSITE" id="PS00237">
    <property type="entry name" value="G_PROTEIN_RECEP_F1_1"/>
    <property type="match status" value="1"/>
</dbReference>
<dbReference type="InterPro" id="IPR017452">
    <property type="entry name" value="GPCR_Rhodpsn_7TM"/>
</dbReference>
<dbReference type="Pfam" id="PF00001">
    <property type="entry name" value="7tm_1"/>
    <property type="match status" value="1"/>
</dbReference>
<evidence type="ECO:0000256" key="1">
    <source>
        <dbReference type="ARBA" id="ARBA00004370"/>
    </source>
</evidence>
<dbReference type="CDD" id="cd14978">
    <property type="entry name" value="7tmA_FMRFamide_R-like"/>
    <property type="match status" value="1"/>
</dbReference>
<evidence type="ECO:0000256" key="4">
    <source>
        <dbReference type="ARBA" id="ARBA00023136"/>
    </source>
</evidence>
<comment type="subcellular location">
    <subcellularLocation>
        <location evidence="1">Membrane</location>
    </subcellularLocation>
</comment>
<evidence type="ECO:0000259" key="7">
    <source>
        <dbReference type="PROSITE" id="PS50262"/>
    </source>
</evidence>
<feature type="transmembrane region" description="Helical" evidence="6">
    <location>
        <begin position="300"/>
        <end position="324"/>
    </location>
</feature>
<sequence>MDEITDISGGGYPIDQLNLTLLLQFMQLHNLSISSLDREHILQNLNIQSLRNHVADTEAILLTFLEYRIYKSLSMYAPPVLLLVGMFGNLMSFLILRNKTMARISTNLFLAALAVADTIVLMIGLLRKWLAELTTVDVQNEASWLCKIVNVLGYSSSQFSVWLIIAVTIERYVVVSHPLHATRLCNLTKAKRVIGLLALAFLVINIHLLWTADLRPKYVNNLIQSKICESATGSEYFVKEIWPWIDALLYCLLPFLVISAFNFLIIHKTVRATTWRGEHQNGSLIKLEKRKSANDNNLKITLMLLAVSFTFLVTTLPMGVVMIAHNVWNQQQYHRDIHDLVRVKLFGCIADLLMYLNHSVNFYLYCALGQKFRTQVVRTVCGRNSSTVSNISDHSQHLYCSRKCTINGFHVHKGIEETAV</sequence>
<reference evidence="8" key="3">
    <citation type="submission" date="2023-05" db="EMBL/GenBank/DDBJ databases">
        <authorList>
            <person name="Smith C.H."/>
        </authorList>
    </citation>
    <scope>NUCLEOTIDE SEQUENCE</scope>
    <source>
        <strain evidence="8">CHS0354</strain>
        <tissue evidence="8">Mantle</tissue>
    </source>
</reference>
<dbReference type="Proteomes" id="UP001195483">
    <property type="component" value="Unassembled WGS sequence"/>
</dbReference>
<keyword evidence="5" id="KW-0675">Receptor</keyword>
<keyword evidence="9" id="KW-1185">Reference proteome</keyword>
<dbReference type="InterPro" id="IPR000276">
    <property type="entry name" value="GPCR_Rhodpsn"/>
</dbReference>